<dbReference type="PANTHER" id="PTHR30290:SF38">
    <property type="entry name" value="D,D-DIPEPTIDE-BINDING PERIPLASMIC PROTEIN DDPA-RELATED"/>
    <property type="match status" value="1"/>
</dbReference>
<comment type="similarity">
    <text evidence="1">Belongs to the bacterial solute-binding protein 5 family.</text>
</comment>
<accession>A0A556AQ82</accession>
<evidence type="ECO:0000256" key="3">
    <source>
        <dbReference type="SAM" id="SignalP"/>
    </source>
</evidence>
<evidence type="ECO:0000313" key="5">
    <source>
        <dbReference type="EMBL" id="TSH95074.1"/>
    </source>
</evidence>
<dbReference type="RefSeq" id="WP_143948386.1">
    <property type="nucleotide sequence ID" value="NZ_BAABMB010000007.1"/>
</dbReference>
<sequence length="529" mass="57735">MSNPATRIARLRLTRRACLGMLAAAAIAMTMAPERASAARAPDAPLVAAFTRELLTLDNFNSTSRDNEIISLLIDDALFYIDPQTKQPVPLIAASYAMPDPLTLDVTIRDDVTFHDGRPVEAADVAYTFQTLLKPGNTALKAGAFALWLASVETVSDKVVRFHMKQPNPLALHSLSTAGRVVPRGTYDDPDAPGGINAQAQANRMIGAGPYRVVSFLPGRELVIERYDGYRSDSPKGAPSVARMQFRIIPDPATQAAEVMAGGVHWTYGLPTDIVEEVASTGRAQAMSSPSMRIGYLIPDAAGRAGEHALRDPRVREALSLAIDRDLIVKQLVRGGGKPAYTPCLPAQFGCPQDVPQPHYDPARAKALLAEAGYASGLRLDLWASREKEPLEAVVEMWRSVGVNANLRLVKSPAMNKARDENSLNLYFENNGSVGIADVGAILPGQFGRGAPSDWHHDEALYPLVEGLLQTTDAQERLALARSAITRINEQTYWIPLYEFTQNFLLAPDLEYVQSDDGMPRLFLARWRQ</sequence>
<dbReference type="PIRSF" id="PIRSF002741">
    <property type="entry name" value="MppA"/>
    <property type="match status" value="1"/>
</dbReference>
<dbReference type="PROSITE" id="PS51318">
    <property type="entry name" value="TAT"/>
    <property type="match status" value="1"/>
</dbReference>
<reference evidence="5 6" key="1">
    <citation type="submission" date="2019-07" db="EMBL/GenBank/DDBJ databases">
        <title>Qingshengfaniella alkalisoli gen. nov., sp. nov., isolated from saline soil.</title>
        <authorList>
            <person name="Xu L."/>
            <person name="Huang X.-X."/>
            <person name="Sun J.-Q."/>
        </authorList>
    </citation>
    <scope>NUCLEOTIDE SEQUENCE [LARGE SCALE GENOMIC DNA]</scope>
    <source>
        <strain evidence="5 6">DSM 27279</strain>
    </source>
</reference>
<dbReference type="GO" id="GO:0030288">
    <property type="term" value="C:outer membrane-bounded periplasmic space"/>
    <property type="evidence" value="ECO:0007669"/>
    <property type="project" value="UniProtKB-ARBA"/>
</dbReference>
<feature type="signal peptide" evidence="3">
    <location>
        <begin position="1"/>
        <end position="28"/>
    </location>
</feature>
<comment type="caution">
    <text evidence="5">The sequence shown here is derived from an EMBL/GenBank/DDBJ whole genome shotgun (WGS) entry which is preliminary data.</text>
</comment>
<evidence type="ECO:0000256" key="1">
    <source>
        <dbReference type="ARBA" id="ARBA00005695"/>
    </source>
</evidence>
<proteinExistence type="inferred from homology"/>
<evidence type="ECO:0000259" key="4">
    <source>
        <dbReference type="Pfam" id="PF00496"/>
    </source>
</evidence>
<dbReference type="Gene3D" id="3.10.105.10">
    <property type="entry name" value="Dipeptide-binding Protein, Domain 3"/>
    <property type="match status" value="1"/>
</dbReference>
<feature type="domain" description="Solute-binding protein family 5" evidence="4">
    <location>
        <begin position="87"/>
        <end position="433"/>
    </location>
</feature>
<dbReference type="OrthoDB" id="9801799at2"/>
<dbReference type="Pfam" id="PF00496">
    <property type="entry name" value="SBP_bac_5"/>
    <property type="match status" value="1"/>
</dbReference>
<dbReference type="EMBL" id="VLTJ01000022">
    <property type="protein sequence ID" value="TSH95074.1"/>
    <property type="molecule type" value="Genomic_DNA"/>
</dbReference>
<feature type="chain" id="PRO_5022227106" evidence="3">
    <location>
        <begin position="29"/>
        <end position="529"/>
    </location>
</feature>
<dbReference type="Gene3D" id="3.40.190.10">
    <property type="entry name" value="Periplasmic binding protein-like II"/>
    <property type="match status" value="1"/>
</dbReference>
<evidence type="ECO:0000256" key="2">
    <source>
        <dbReference type="ARBA" id="ARBA00022729"/>
    </source>
</evidence>
<dbReference type="InterPro" id="IPR039424">
    <property type="entry name" value="SBP_5"/>
</dbReference>
<dbReference type="GO" id="GO:1904680">
    <property type="term" value="F:peptide transmembrane transporter activity"/>
    <property type="evidence" value="ECO:0007669"/>
    <property type="project" value="TreeGrafter"/>
</dbReference>
<dbReference type="SUPFAM" id="SSF53850">
    <property type="entry name" value="Periplasmic binding protein-like II"/>
    <property type="match status" value="1"/>
</dbReference>
<dbReference type="Proteomes" id="UP000318405">
    <property type="component" value="Unassembled WGS sequence"/>
</dbReference>
<dbReference type="GO" id="GO:0015833">
    <property type="term" value="P:peptide transport"/>
    <property type="evidence" value="ECO:0007669"/>
    <property type="project" value="TreeGrafter"/>
</dbReference>
<keyword evidence="6" id="KW-1185">Reference proteome</keyword>
<dbReference type="InterPro" id="IPR030678">
    <property type="entry name" value="Peptide/Ni-bd"/>
</dbReference>
<protein>
    <submittedName>
        <fullName evidence="5">ABC transporter substrate-binding protein</fullName>
    </submittedName>
</protein>
<dbReference type="InterPro" id="IPR006311">
    <property type="entry name" value="TAT_signal"/>
</dbReference>
<name>A0A556AQ82_9BURK</name>
<gene>
    <name evidence="5" type="ORF">FOZ76_11455</name>
</gene>
<dbReference type="GO" id="GO:0043190">
    <property type="term" value="C:ATP-binding cassette (ABC) transporter complex"/>
    <property type="evidence" value="ECO:0007669"/>
    <property type="project" value="InterPro"/>
</dbReference>
<organism evidence="5 6">
    <name type="scientific">Verticiella sediminum</name>
    <dbReference type="NCBI Taxonomy" id="1247510"/>
    <lineage>
        <taxon>Bacteria</taxon>
        <taxon>Pseudomonadati</taxon>
        <taxon>Pseudomonadota</taxon>
        <taxon>Betaproteobacteria</taxon>
        <taxon>Burkholderiales</taxon>
        <taxon>Alcaligenaceae</taxon>
        <taxon>Verticiella</taxon>
    </lineage>
</organism>
<evidence type="ECO:0000313" key="6">
    <source>
        <dbReference type="Proteomes" id="UP000318405"/>
    </source>
</evidence>
<dbReference type="PANTHER" id="PTHR30290">
    <property type="entry name" value="PERIPLASMIC BINDING COMPONENT OF ABC TRANSPORTER"/>
    <property type="match status" value="1"/>
</dbReference>
<dbReference type="InterPro" id="IPR000914">
    <property type="entry name" value="SBP_5_dom"/>
</dbReference>
<keyword evidence="2 3" id="KW-0732">Signal</keyword>
<dbReference type="AlphaFoldDB" id="A0A556AQ82"/>